<feature type="domain" description="Myb-like" evidence="5">
    <location>
        <begin position="65"/>
        <end position="115"/>
    </location>
</feature>
<dbReference type="VEuPathDB" id="TrichDB:TVAG_210910"/>
<evidence type="ECO:0000256" key="3">
    <source>
        <dbReference type="ARBA" id="ARBA00023163"/>
    </source>
</evidence>
<dbReference type="GO" id="GO:0000981">
    <property type="term" value="F:DNA-binding transcription factor activity, RNA polymerase II-specific"/>
    <property type="evidence" value="ECO:0000318"/>
    <property type="project" value="GO_Central"/>
</dbReference>
<dbReference type="SMART" id="SM00717">
    <property type="entry name" value="SANT"/>
    <property type="match status" value="2"/>
</dbReference>
<feature type="domain" description="HTH myb-type" evidence="6">
    <location>
        <begin position="69"/>
        <end position="119"/>
    </location>
</feature>
<dbReference type="InterPro" id="IPR017930">
    <property type="entry name" value="Myb_dom"/>
</dbReference>
<reference evidence="7" key="2">
    <citation type="journal article" date="2007" name="Science">
        <title>Draft genome sequence of the sexually transmitted pathogen Trichomonas vaginalis.</title>
        <authorList>
            <person name="Carlton J.M."/>
            <person name="Hirt R.P."/>
            <person name="Silva J.C."/>
            <person name="Delcher A.L."/>
            <person name="Schatz M."/>
            <person name="Zhao Q."/>
            <person name="Wortman J.R."/>
            <person name="Bidwell S.L."/>
            <person name="Alsmark U.C.M."/>
            <person name="Besteiro S."/>
            <person name="Sicheritz-Ponten T."/>
            <person name="Noel C.J."/>
            <person name="Dacks J.B."/>
            <person name="Foster P.G."/>
            <person name="Simillion C."/>
            <person name="Van de Peer Y."/>
            <person name="Miranda-Saavedra D."/>
            <person name="Barton G.J."/>
            <person name="Westrop G.D."/>
            <person name="Mueller S."/>
            <person name="Dessi D."/>
            <person name="Fiori P.L."/>
            <person name="Ren Q."/>
            <person name="Paulsen I."/>
            <person name="Zhang H."/>
            <person name="Bastida-Corcuera F.D."/>
            <person name="Simoes-Barbosa A."/>
            <person name="Brown M.T."/>
            <person name="Hayes R.D."/>
            <person name="Mukherjee M."/>
            <person name="Okumura C.Y."/>
            <person name="Schneider R."/>
            <person name="Smith A.J."/>
            <person name="Vanacova S."/>
            <person name="Villalvazo M."/>
            <person name="Haas B.J."/>
            <person name="Pertea M."/>
            <person name="Feldblyum T.V."/>
            <person name="Utterback T.R."/>
            <person name="Shu C.L."/>
            <person name="Osoegawa K."/>
            <person name="de Jong P.J."/>
            <person name="Hrdy I."/>
            <person name="Horvathova L."/>
            <person name="Zubacova Z."/>
            <person name="Dolezal P."/>
            <person name="Malik S.B."/>
            <person name="Logsdon J.M. Jr."/>
            <person name="Henze K."/>
            <person name="Gupta A."/>
            <person name="Wang C.C."/>
            <person name="Dunne R.L."/>
            <person name="Upcroft J.A."/>
            <person name="Upcroft P."/>
            <person name="White O."/>
            <person name="Salzberg S.L."/>
            <person name="Tang P."/>
            <person name="Chiu C.-H."/>
            <person name="Lee Y.-S."/>
            <person name="Embley T.M."/>
            <person name="Coombs G.H."/>
            <person name="Mottram J.C."/>
            <person name="Tachezy J."/>
            <person name="Fraser-Liggett C.M."/>
            <person name="Johnson P.J."/>
        </authorList>
    </citation>
    <scope>NUCLEOTIDE SEQUENCE [LARGE SCALE GENOMIC DNA]</scope>
    <source>
        <strain evidence="7">G3</strain>
    </source>
</reference>
<keyword evidence="8" id="KW-1185">Reference proteome</keyword>
<dbReference type="PANTHER" id="PTHR46621:SF1">
    <property type="entry name" value="SNRNA-ACTIVATING PROTEIN COMPLEX SUBUNIT 4"/>
    <property type="match status" value="1"/>
</dbReference>
<dbReference type="EMBL" id="DS113658">
    <property type="protein sequence ID" value="EAX98897.1"/>
    <property type="molecule type" value="Genomic_DNA"/>
</dbReference>
<dbReference type="InterPro" id="IPR001005">
    <property type="entry name" value="SANT/Myb"/>
</dbReference>
<dbReference type="SMR" id="A2F877"/>
<keyword evidence="4" id="KW-0539">Nucleus</keyword>
<dbReference type="InterPro" id="IPR051575">
    <property type="entry name" value="Myb-like_DNA-bd"/>
</dbReference>
<evidence type="ECO:0000256" key="2">
    <source>
        <dbReference type="ARBA" id="ARBA00023125"/>
    </source>
</evidence>
<dbReference type="InParanoid" id="A2F877"/>
<dbReference type="PROSITE" id="PS50090">
    <property type="entry name" value="MYB_LIKE"/>
    <property type="match status" value="2"/>
</dbReference>
<dbReference type="AlphaFoldDB" id="A2F877"/>
<keyword evidence="1" id="KW-0805">Transcription regulation</keyword>
<keyword evidence="2 7" id="KW-0238">DNA-binding</keyword>
<proteinExistence type="predicted"/>
<dbReference type="CDD" id="cd00167">
    <property type="entry name" value="SANT"/>
    <property type="match status" value="2"/>
</dbReference>
<feature type="domain" description="HTH myb-type" evidence="6">
    <location>
        <begin position="15"/>
        <end position="68"/>
    </location>
</feature>
<evidence type="ECO:0000313" key="7">
    <source>
        <dbReference type="EMBL" id="EAX98897.1"/>
    </source>
</evidence>
<name>A2F877_TRIV3</name>
<feature type="domain" description="Myb-like" evidence="5">
    <location>
        <begin position="10"/>
        <end position="64"/>
    </location>
</feature>
<accession>A2F877</accession>
<keyword evidence="3" id="KW-0804">Transcription</keyword>
<organism evidence="7 8">
    <name type="scientific">Trichomonas vaginalis (strain ATCC PRA-98 / G3)</name>
    <dbReference type="NCBI Taxonomy" id="412133"/>
    <lineage>
        <taxon>Eukaryota</taxon>
        <taxon>Metamonada</taxon>
        <taxon>Parabasalia</taxon>
        <taxon>Trichomonadida</taxon>
        <taxon>Trichomonadidae</taxon>
        <taxon>Trichomonas</taxon>
    </lineage>
</organism>
<dbReference type="STRING" id="5722.A2F877"/>
<evidence type="ECO:0000259" key="5">
    <source>
        <dbReference type="PROSITE" id="PS50090"/>
    </source>
</evidence>
<evidence type="ECO:0000256" key="1">
    <source>
        <dbReference type="ARBA" id="ARBA00023015"/>
    </source>
</evidence>
<dbReference type="Pfam" id="PF13921">
    <property type="entry name" value="Myb_DNA-bind_6"/>
    <property type="match status" value="1"/>
</dbReference>
<evidence type="ECO:0000259" key="6">
    <source>
        <dbReference type="PROSITE" id="PS51294"/>
    </source>
</evidence>
<dbReference type="KEGG" id="tva:4756699"/>
<evidence type="ECO:0000313" key="8">
    <source>
        <dbReference type="Proteomes" id="UP000001542"/>
    </source>
</evidence>
<dbReference type="Gene3D" id="1.10.10.60">
    <property type="entry name" value="Homeodomain-like"/>
    <property type="match status" value="2"/>
</dbReference>
<dbReference type="PANTHER" id="PTHR46621">
    <property type="entry name" value="SNRNA-ACTIVATING PROTEIN COMPLEX SUBUNIT 4"/>
    <property type="match status" value="1"/>
</dbReference>
<dbReference type="SUPFAM" id="SSF46689">
    <property type="entry name" value="Homeodomain-like"/>
    <property type="match status" value="1"/>
</dbReference>
<evidence type="ECO:0000256" key="4">
    <source>
        <dbReference type="ARBA" id="ARBA00023242"/>
    </source>
</evidence>
<dbReference type="VEuPathDB" id="TrichDB:TVAGG3_0736780"/>
<dbReference type="RefSeq" id="XP_001311827.1">
    <property type="nucleotide sequence ID" value="XM_001311826.1"/>
</dbReference>
<gene>
    <name evidence="7" type="ORF">TVAG_210910</name>
</gene>
<dbReference type="PROSITE" id="PS51294">
    <property type="entry name" value="HTH_MYB"/>
    <property type="match status" value="2"/>
</dbReference>
<dbReference type="InterPro" id="IPR009057">
    <property type="entry name" value="Homeodomain-like_sf"/>
</dbReference>
<dbReference type="GO" id="GO:0006355">
    <property type="term" value="P:regulation of DNA-templated transcription"/>
    <property type="evidence" value="ECO:0000318"/>
    <property type="project" value="GO_Central"/>
</dbReference>
<dbReference type="GO" id="GO:0005634">
    <property type="term" value="C:nucleus"/>
    <property type="evidence" value="ECO:0000318"/>
    <property type="project" value="GO_Central"/>
</dbReference>
<protein>
    <submittedName>
        <fullName evidence="7">Myb-like DNA-binding domain containing protein</fullName>
    </submittedName>
</protein>
<dbReference type="GO" id="GO:0000978">
    <property type="term" value="F:RNA polymerase II cis-regulatory region sequence-specific DNA binding"/>
    <property type="evidence" value="ECO:0000318"/>
    <property type="project" value="GO_Central"/>
</dbReference>
<dbReference type="eggNOG" id="KOG0048">
    <property type="taxonomic scope" value="Eukaryota"/>
</dbReference>
<dbReference type="Proteomes" id="UP000001542">
    <property type="component" value="Unassembled WGS sequence"/>
</dbReference>
<sequence length="195" mass="22731">MQADKACGEKVKGAKQLFSKKEDEKLIKLVKFFGRKKDVNWQFVAQQMGNRNVRQCKERFLNYLDNHVNRSEFTPEENKFILEKVQQIGTKWTKISSMMKNRTYVSVKSQYKKLIRRNATLDNVLTIDVNTTNTRKSSPLVDYHSVDSSSSDTHDLSNDFQINDVENKHLVDEVFNTLFDTLEFNDDAFFGLTTI</sequence>
<reference evidence="7" key="1">
    <citation type="submission" date="2006-10" db="EMBL/GenBank/DDBJ databases">
        <authorList>
            <person name="Amadeo P."/>
            <person name="Zhao Q."/>
            <person name="Wortman J."/>
            <person name="Fraser-Liggett C."/>
            <person name="Carlton J."/>
        </authorList>
    </citation>
    <scope>NUCLEOTIDE SEQUENCE</scope>
    <source>
        <strain evidence="7">G3</strain>
    </source>
</reference>